<dbReference type="InterPro" id="IPR027417">
    <property type="entry name" value="P-loop_NTPase"/>
</dbReference>
<organism evidence="4 5">
    <name type="scientific">Tetraparma gracilis</name>
    <dbReference type="NCBI Taxonomy" id="2962635"/>
    <lineage>
        <taxon>Eukaryota</taxon>
        <taxon>Sar</taxon>
        <taxon>Stramenopiles</taxon>
        <taxon>Ochrophyta</taxon>
        <taxon>Bolidophyceae</taxon>
        <taxon>Parmales</taxon>
        <taxon>Triparmaceae</taxon>
        <taxon>Tetraparma</taxon>
    </lineage>
</organism>
<gene>
    <name evidence="4" type="ORF">TeGR_g251</name>
</gene>
<dbReference type="PANTHER" id="PTHR45964">
    <property type="entry name" value="WSCD FAMILY MEMBER CG9164"/>
    <property type="match status" value="1"/>
</dbReference>
<comment type="caution">
    <text evidence="4">The sequence shown here is derived from an EMBL/GenBank/DDBJ whole genome shotgun (WGS) entry which is preliminary data.</text>
</comment>
<proteinExistence type="inferred from homology"/>
<reference evidence="4 5" key="1">
    <citation type="journal article" date="2023" name="Commun. Biol.">
        <title>Genome analysis of Parmales, the sister group of diatoms, reveals the evolutionary specialization of diatoms from phago-mixotrophs to photoautotrophs.</title>
        <authorList>
            <person name="Ban H."/>
            <person name="Sato S."/>
            <person name="Yoshikawa S."/>
            <person name="Yamada K."/>
            <person name="Nakamura Y."/>
            <person name="Ichinomiya M."/>
            <person name="Sato N."/>
            <person name="Blanc-Mathieu R."/>
            <person name="Endo H."/>
            <person name="Kuwata A."/>
            <person name="Ogata H."/>
        </authorList>
    </citation>
    <scope>NUCLEOTIDE SEQUENCE [LARGE SCALE GENOMIC DNA]</scope>
</reference>
<comment type="similarity">
    <text evidence="1">Belongs to the WSCD family.</text>
</comment>
<feature type="compositionally biased region" description="Pro residues" evidence="2">
    <location>
        <begin position="1"/>
        <end position="19"/>
    </location>
</feature>
<protein>
    <recommendedName>
        <fullName evidence="3">Sulfotransferase domain-containing protein</fullName>
    </recommendedName>
</protein>
<dbReference type="EMBL" id="BRYB01001606">
    <property type="protein sequence ID" value="GMI29538.1"/>
    <property type="molecule type" value="Genomic_DNA"/>
</dbReference>
<feature type="region of interest" description="Disordered" evidence="2">
    <location>
        <begin position="486"/>
        <end position="505"/>
    </location>
</feature>
<feature type="domain" description="Sulfotransferase" evidence="3">
    <location>
        <begin position="237"/>
        <end position="423"/>
    </location>
</feature>
<dbReference type="Pfam" id="PF00685">
    <property type="entry name" value="Sulfotransfer_1"/>
    <property type="match status" value="1"/>
</dbReference>
<evidence type="ECO:0000313" key="4">
    <source>
        <dbReference type="EMBL" id="GMI29538.1"/>
    </source>
</evidence>
<evidence type="ECO:0000256" key="2">
    <source>
        <dbReference type="SAM" id="MobiDB-lite"/>
    </source>
</evidence>
<accession>A0ABQ6MPC5</accession>
<dbReference type="InterPro" id="IPR000863">
    <property type="entry name" value="Sulfotransferase_dom"/>
</dbReference>
<dbReference type="Gene3D" id="3.40.50.300">
    <property type="entry name" value="P-loop containing nucleotide triphosphate hydrolases"/>
    <property type="match status" value="1"/>
</dbReference>
<dbReference type="InterPro" id="IPR051589">
    <property type="entry name" value="Sialate-O-sulfotransferase"/>
</dbReference>
<name>A0ABQ6MPC5_9STRA</name>
<dbReference type="PANTHER" id="PTHR45964:SF5">
    <property type="entry name" value="WSCD FAMILY MEMBER CG9164"/>
    <property type="match status" value="1"/>
</dbReference>
<feature type="region of interest" description="Disordered" evidence="2">
    <location>
        <begin position="1"/>
        <end position="26"/>
    </location>
</feature>
<dbReference type="SUPFAM" id="SSF52540">
    <property type="entry name" value="P-loop containing nucleoside triphosphate hydrolases"/>
    <property type="match status" value="1"/>
</dbReference>
<sequence length="505" mass="54327">MPSPQPAPPRSPQPSPPPTLLSLLSDLTPPPPHSLAYYAPASMHGASMHGAPSLPPGVSRVRLLPPTTPAADPLLNTLNTLLPPFSGGGVLTTPLTFLHGFSLTICPLPPGIAAPPAPGLADFLLLTAAPTPDLLSLLCTCKALRSLYEQRKLLPFSTLHLCRTPCPPPRAPPRGTRAVPLSLLHERSASSLLPESPTFEANGGVGGLIPPPLSLLRRAHLLPSPLSFLSPPSPLPPTVLASYPRSGNTLLRSLLERLLPSPTGSDTLPSRHLSSALARSHRLSGEGVIDGRVALVKTHFPERCGHSPFDARRVLLVVRNCWDAADSYWNMCLTNTHTGTVAGEVYGEHGGTYRDFVRTECGVWGKFVDYWVRRCEEGQVPLCVVRYEDLVADAAGTMKAVLRALGAGRIDEETVREVVENTMYLKQLGYAPPSFPGNFREGRAGGGFPMLRNLEGEGRGGTVRCNDGTQLRKTAAEIKYGREMTNWRRSRTDGDKKPFETVGKG</sequence>
<keyword evidence="5" id="KW-1185">Reference proteome</keyword>
<evidence type="ECO:0000313" key="5">
    <source>
        <dbReference type="Proteomes" id="UP001165060"/>
    </source>
</evidence>
<dbReference type="Proteomes" id="UP001165060">
    <property type="component" value="Unassembled WGS sequence"/>
</dbReference>
<feature type="compositionally biased region" description="Basic and acidic residues" evidence="2">
    <location>
        <begin position="486"/>
        <end position="499"/>
    </location>
</feature>
<evidence type="ECO:0000259" key="3">
    <source>
        <dbReference type="Pfam" id="PF00685"/>
    </source>
</evidence>
<evidence type="ECO:0000256" key="1">
    <source>
        <dbReference type="ARBA" id="ARBA00010236"/>
    </source>
</evidence>